<accession>A0A2S7U6C3</accession>
<organism evidence="9 10">
    <name type="scientific">Rubritalea profundi</name>
    <dbReference type="NCBI Taxonomy" id="1658618"/>
    <lineage>
        <taxon>Bacteria</taxon>
        <taxon>Pseudomonadati</taxon>
        <taxon>Verrucomicrobiota</taxon>
        <taxon>Verrucomicrobiia</taxon>
        <taxon>Verrucomicrobiales</taxon>
        <taxon>Rubritaleaceae</taxon>
        <taxon>Rubritalea</taxon>
    </lineage>
</organism>
<comment type="pathway">
    <text evidence="1">Amino-acid degradation; L-proline degradation into L-glutamate; L-glutamate from L-proline: step 2/2.</text>
</comment>
<dbReference type="PANTHER" id="PTHR42862">
    <property type="entry name" value="DELTA-1-PYRROLINE-5-CARBOXYLATE DEHYDROGENASE 1, ISOFORM A-RELATED"/>
    <property type="match status" value="1"/>
</dbReference>
<proteinExistence type="predicted"/>
<feature type="domain" description="Aldehyde dehydrogenase" evidence="7">
    <location>
        <begin position="548"/>
        <end position="982"/>
    </location>
</feature>
<evidence type="ECO:0000256" key="6">
    <source>
        <dbReference type="PIRSR" id="PIRSR000197-1"/>
    </source>
</evidence>
<evidence type="ECO:0000259" key="8">
    <source>
        <dbReference type="Pfam" id="PF01619"/>
    </source>
</evidence>
<keyword evidence="3" id="KW-0560">Oxidoreductase</keyword>
<dbReference type="EC" id="1.2.1.88" evidence="2"/>
<evidence type="ECO:0000256" key="4">
    <source>
        <dbReference type="ARBA" id="ARBA00023027"/>
    </source>
</evidence>
<dbReference type="EMBL" id="MQWA01000001">
    <property type="protein sequence ID" value="PQJ29773.1"/>
    <property type="molecule type" value="Genomic_DNA"/>
</dbReference>
<evidence type="ECO:0000256" key="3">
    <source>
        <dbReference type="ARBA" id="ARBA00023002"/>
    </source>
</evidence>
<dbReference type="Pfam" id="PF01619">
    <property type="entry name" value="Pro_dh"/>
    <property type="match status" value="1"/>
</dbReference>
<dbReference type="InterPro" id="IPR016163">
    <property type="entry name" value="Ald_DH_C"/>
</dbReference>
<evidence type="ECO:0000256" key="2">
    <source>
        <dbReference type="ARBA" id="ARBA00012884"/>
    </source>
</evidence>
<dbReference type="PROSITE" id="PS00070">
    <property type="entry name" value="ALDEHYDE_DEHYDR_CYS"/>
    <property type="match status" value="1"/>
</dbReference>
<dbReference type="Gene3D" id="3.40.309.10">
    <property type="entry name" value="Aldehyde Dehydrogenase, Chain A, domain 2"/>
    <property type="match status" value="1"/>
</dbReference>
<feature type="active site" evidence="6">
    <location>
        <position position="794"/>
    </location>
</feature>
<dbReference type="Gene3D" id="3.40.605.10">
    <property type="entry name" value="Aldehyde Dehydrogenase, Chain A, domain 1"/>
    <property type="match status" value="1"/>
</dbReference>
<dbReference type="PANTHER" id="PTHR42862:SF1">
    <property type="entry name" value="DELTA-1-PYRROLINE-5-CARBOXYLATE DEHYDROGENASE 2, ISOFORM A-RELATED"/>
    <property type="match status" value="1"/>
</dbReference>
<dbReference type="Proteomes" id="UP000239907">
    <property type="component" value="Unassembled WGS sequence"/>
</dbReference>
<dbReference type="InterPro" id="IPR002872">
    <property type="entry name" value="Proline_DH_dom"/>
</dbReference>
<dbReference type="InterPro" id="IPR016160">
    <property type="entry name" value="Ald_DH_CS_CYS"/>
</dbReference>
<dbReference type="InterPro" id="IPR015590">
    <property type="entry name" value="Aldehyde_DH_dom"/>
</dbReference>
<evidence type="ECO:0000256" key="5">
    <source>
        <dbReference type="ARBA" id="ARBA00048142"/>
    </source>
</evidence>
<dbReference type="InterPro" id="IPR029041">
    <property type="entry name" value="FAD-linked_oxidoreductase-like"/>
</dbReference>
<dbReference type="SUPFAM" id="SSF51730">
    <property type="entry name" value="FAD-linked oxidoreductase"/>
    <property type="match status" value="1"/>
</dbReference>
<name>A0A2S7U6C3_9BACT</name>
<keyword evidence="4" id="KW-0520">NAD</keyword>
<dbReference type="SUPFAM" id="SSF53720">
    <property type="entry name" value="ALDH-like"/>
    <property type="match status" value="1"/>
</dbReference>
<evidence type="ECO:0000259" key="7">
    <source>
        <dbReference type="Pfam" id="PF00171"/>
    </source>
</evidence>
<dbReference type="GO" id="GO:0010133">
    <property type="term" value="P:L-proline catabolic process to L-glutamate"/>
    <property type="evidence" value="ECO:0007669"/>
    <property type="project" value="InterPro"/>
</dbReference>
<dbReference type="AlphaFoldDB" id="A0A2S7U6C3"/>
<comment type="caution">
    <text evidence="9">The sequence shown here is derived from an EMBL/GenBank/DDBJ whole genome shotgun (WGS) entry which is preliminary data.</text>
</comment>
<dbReference type="GO" id="GO:0003700">
    <property type="term" value="F:DNA-binding transcription factor activity"/>
    <property type="evidence" value="ECO:0007669"/>
    <property type="project" value="InterPro"/>
</dbReference>
<dbReference type="GO" id="GO:0009898">
    <property type="term" value="C:cytoplasmic side of plasma membrane"/>
    <property type="evidence" value="ECO:0007669"/>
    <property type="project" value="TreeGrafter"/>
</dbReference>
<comment type="catalytic activity">
    <reaction evidence="5">
        <text>L-glutamate 5-semialdehyde + NAD(+) + H2O = L-glutamate + NADH + 2 H(+)</text>
        <dbReference type="Rhea" id="RHEA:30235"/>
        <dbReference type="ChEBI" id="CHEBI:15377"/>
        <dbReference type="ChEBI" id="CHEBI:15378"/>
        <dbReference type="ChEBI" id="CHEBI:29985"/>
        <dbReference type="ChEBI" id="CHEBI:57540"/>
        <dbReference type="ChEBI" id="CHEBI:57945"/>
        <dbReference type="ChEBI" id="CHEBI:58066"/>
        <dbReference type="EC" id="1.2.1.88"/>
    </reaction>
</comment>
<dbReference type="OrthoDB" id="9762913at2"/>
<evidence type="ECO:0000313" key="9">
    <source>
        <dbReference type="EMBL" id="PQJ29773.1"/>
    </source>
</evidence>
<dbReference type="InterPro" id="IPR025703">
    <property type="entry name" value="Bifunct_PutA"/>
</dbReference>
<dbReference type="GO" id="GO:0004657">
    <property type="term" value="F:proline dehydrogenase activity"/>
    <property type="evidence" value="ECO:0007669"/>
    <property type="project" value="InterPro"/>
</dbReference>
<reference evidence="9 10" key="1">
    <citation type="submission" date="2016-12" db="EMBL/GenBank/DDBJ databases">
        <title>Study of bacterial adaptation to deep sea.</title>
        <authorList>
            <person name="Song J."/>
            <person name="Yoshizawa S."/>
            <person name="Kogure K."/>
        </authorList>
    </citation>
    <scope>NUCLEOTIDE SEQUENCE [LARGE SCALE GENOMIC DNA]</scope>
    <source>
        <strain evidence="9 10">SAORIC-165</strain>
    </source>
</reference>
<protein>
    <recommendedName>
        <fullName evidence="2">L-glutamate gamma-semialdehyde dehydrogenase</fullName>
        <ecNumber evidence="2">1.2.1.88</ecNumber>
    </recommendedName>
</protein>
<evidence type="ECO:0000256" key="1">
    <source>
        <dbReference type="ARBA" id="ARBA00004786"/>
    </source>
</evidence>
<dbReference type="GO" id="GO:0003842">
    <property type="term" value="F:L-glutamate gamma-semialdehyde dehydrogenase activity"/>
    <property type="evidence" value="ECO:0007669"/>
    <property type="project" value="UniProtKB-EC"/>
</dbReference>
<keyword evidence="10" id="KW-1185">Reference proteome</keyword>
<dbReference type="InterPro" id="IPR016162">
    <property type="entry name" value="Ald_DH_N"/>
</dbReference>
<dbReference type="InterPro" id="IPR050485">
    <property type="entry name" value="Proline_metab_enzyme"/>
</dbReference>
<dbReference type="PIRSF" id="PIRSF000197">
    <property type="entry name" value="Bifunct_PutA"/>
    <property type="match status" value="1"/>
</dbReference>
<dbReference type="RefSeq" id="WP_105044288.1">
    <property type="nucleotide sequence ID" value="NZ_MQWA01000001.1"/>
</dbReference>
<evidence type="ECO:0000313" key="10">
    <source>
        <dbReference type="Proteomes" id="UP000239907"/>
    </source>
</evidence>
<feature type="domain" description="Proline dehydrogenase" evidence="8">
    <location>
        <begin position="148"/>
        <end position="446"/>
    </location>
</feature>
<dbReference type="InterPro" id="IPR016161">
    <property type="entry name" value="Ald_DH/histidinol_DH"/>
</dbReference>
<dbReference type="Pfam" id="PF00171">
    <property type="entry name" value="Aldedh"/>
    <property type="match status" value="1"/>
</dbReference>
<feature type="active site" evidence="6">
    <location>
        <position position="760"/>
    </location>
</feature>
<dbReference type="Gene3D" id="3.20.20.220">
    <property type="match status" value="1"/>
</dbReference>
<sequence>MSEIRNEALLDENSLKGVSDEELAQKAIELAEVILRKAAGQQTVAERYHAWKMSRMMDDPAGKALTLAMADQVFRPVSHARSADQFRYLIDQYGIPNYLPLHERVAMRVAVKASSIAPDLVMPAVTQKMRSESDQVILPSENAKLKPHLAKRKKQGTHMNINQLGEAILGEHEAENRMQQVLDRLASPDCEYISVKISAVFSQINLVAYDQTLELIKERIRRLYQCAKDHSYINEAGESCPKFVNLDMEKYRDLRLTCDAFMQVLDEEPFKNLCAGIVLQAYLPDAYNVQVELTEWAKMRTAAGGVSIKIRIVKGANLAMEAVEASIHDLPQAPYASKLEVDASYKRMVHYGCDYANAQSVHLGIASHNLFEIAYSLLVRAREGVKEFVELEMLEGMANHQARAVQEIAGGLLRYAPVVKKEDFHSAISYLVRRLDENTHEENFLHDIFGMKPGCPKWVKQKQMFLDACAIKDTVQDTPNRNQVRGDERYTVDYSKPFHNSPGTDWSLRRNAHWIDEKINSLKAVKQDIIPLKIGRDTIITGNLGKGMDPSRNVQIYQYSLADAHHVQKSLDIAEKAQPVWEARSIEERSKIVKDVAIEIEKCRGASIATMAMDAGKAAAESDAEVSEAVDFANYYADSLSWDGMLDGSEFKALGIVVITPPWNFPFAIPCGGILASLMAGNAVIIKPAPESVLTAWVMAKQLWDAGVPRDVLQFLPCPDDEVGQSLVSSDRVGAVVLTGAYETGRMFQGWKPDMRLYAETSGKNSLIITNAADPDQAVKDLVRGSFGHSGQKCSASSLAIIEADVYDNPAFMRQLKDAVESLTVGQSWEPSSIVTPLMIKPEASLERALTSLDEGEKWLVEPTMLENNPQLWSPGVKLGVKRGSWFHKTECFGPVLGLIRADDLRDAMAIQNDSDFGLTGGIHTLDDREIRVWREQVEVGNAYINRPITGAIVQRQPFGGWKKSCFGPGAKAGGPNYVSIFATWEQVEMPMAVSDLSQNVGVLLNELKSVLDETRLLVSAAGSFAHWYEKEFSIEHDPSSLHGETNHFRYVPIKRLLVRAEGLDDTELAVILLAAATAGVIVDVSVSSERRISGASCVIESDRAFVGRLPQIAGKYASLRAPVADDSMRRAANDVGLQLIDWKVLLNGRIELMHYFREQSISECVHRYGNIIAKPGSLGQ</sequence>
<gene>
    <name evidence="9" type="ORF">BSZ32_15655</name>
</gene>